<sequence length="35" mass="4115">MMIQIVLTAVTSLRRHVRPLQQLRLLEFVLPINTN</sequence>
<gene>
    <name evidence="1" type="ORF">AFUS01_LOCUS7428</name>
</gene>
<organism evidence="1 2">
    <name type="scientific">Allacma fusca</name>
    <dbReference type="NCBI Taxonomy" id="39272"/>
    <lineage>
        <taxon>Eukaryota</taxon>
        <taxon>Metazoa</taxon>
        <taxon>Ecdysozoa</taxon>
        <taxon>Arthropoda</taxon>
        <taxon>Hexapoda</taxon>
        <taxon>Collembola</taxon>
        <taxon>Symphypleona</taxon>
        <taxon>Sminthuridae</taxon>
        <taxon>Allacma</taxon>
    </lineage>
</organism>
<name>A0A8J2JNQ3_9HEXA</name>
<dbReference type="Proteomes" id="UP000708208">
    <property type="component" value="Unassembled WGS sequence"/>
</dbReference>
<feature type="non-terminal residue" evidence="1">
    <location>
        <position position="1"/>
    </location>
</feature>
<dbReference type="EMBL" id="CAJVCH010050276">
    <property type="protein sequence ID" value="CAG7718004.1"/>
    <property type="molecule type" value="Genomic_DNA"/>
</dbReference>
<reference evidence="1" key="1">
    <citation type="submission" date="2021-06" db="EMBL/GenBank/DDBJ databases">
        <authorList>
            <person name="Hodson N. C."/>
            <person name="Mongue J. A."/>
            <person name="Jaron S. K."/>
        </authorList>
    </citation>
    <scope>NUCLEOTIDE SEQUENCE</scope>
</reference>
<protein>
    <submittedName>
        <fullName evidence="1">Uncharacterized protein</fullName>
    </submittedName>
</protein>
<evidence type="ECO:0000313" key="2">
    <source>
        <dbReference type="Proteomes" id="UP000708208"/>
    </source>
</evidence>
<evidence type="ECO:0000313" key="1">
    <source>
        <dbReference type="EMBL" id="CAG7718004.1"/>
    </source>
</evidence>
<comment type="caution">
    <text evidence="1">The sequence shown here is derived from an EMBL/GenBank/DDBJ whole genome shotgun (WGS) entry which is preliminary data.</text>
</comment>
<accession>A0A8J2JNQ3</accession>
<dbReference type="AlphaFoldDB" id="A0A8J2JNQ3"/>
<proteinExistence type="predicted"/>
<keyword evidence="2" id="KW-1185">Reference proteome</keyword>